<dbReference type="Gene3D" id="3.90.230.10">
    <property type="entry name" value="Creatinase/methionine aminopeptidase superfamily"/>
    <property type="match status" value="1"/>
</dbReference>
<evidence type="ECO:0000256" key="2">
    <source>
        <dbReference type="ARBA" id="ARBA00022454"/>
    </source>
</evidence>
<keyword evidence="7 11" id="KW-0804">Transcription</keyword>
<dbReference type="Pfam" id="PF08512">
    <property type="entry name" value="Rttp106-like_middle"/>
    <property type="match status" value="1"/>
</dbReference>
<dbReference type="GO" id="GO:0010468">
    <property type="term" value="P:regulation of gene expression"/>
    <property type="evidence" value="ECO:0007669"/>
    <property type="project" value="UniProtKB-ARBA"/>
</dbReference>
<evidence type="ECO:0000256" key="10">
    <source>
        <dbReference type="ARBA" id="ARBA00025370"/>
    </source>
</evidence>
<comment type="caution">
    <text evidence="17">The sequence shown here is derived from an EMBL/GenBank/DDBJ whole genome shotgun (WGS) entry which is preliminary data.</text>
</comment>
<keyword evidence="9 11" id="KW-0539">Nucleus</keyword>
<gene>
    <name evidence="17" type="ORF">LENED_001575</name>
</gene>
<keyword evidence="2 11" id="KW-0158">Chromosome</keyword>
<dbReference type="Gene3D" id="2.30.29.150">
    <property type="match status" value="1"/>
</dbReference>
<proteinExistence type="inferred from homology"/>
<dbReference type="AlphaFoldDB" id="A0A1Q3DYL0"/>
<dbReference type="GO" id="GO:0006281">
    <property type="term" value="P:DNA repair"/>
    <property type="evidence" value="ECO:0007669"/>
    <property type="project" value="UniProtKB-UniRule"/>
</dbReference>
<keyword evidence="6 12" id="KW-0175">Coiled coil</keyword>
<dbReference type="GO" id="GO:0035101">
    <property type="term" value="C:FACT complex"/>
    <property type="evidence" value="ECO:0007669"/>
    <property type="project" value="UniProtKB-UniRule"/>
</dbReference>
<dbReference type="PANTHER" id="PTHR13980">
    <property type="entry name" value="CDC68 RELATED"/>
    <property type="match status" value="1"/>
</dbReference>
<feature type="compositionally biased region" description="Acidic residues" evidence="13">
    <location>
        <begin position="1114"/>
        <end position="1126"/>
    </location>
</feature>
<evidence type="ECO:0000313" key="18">
    <source>
        <dbReference type="Proteomes" id="UP000188533"/>
    </source>
</evidence>
<keyword evidence="4 11" id="KW-0227">DNA damage</keyword>
<keyword evidence="8 11" id="KW-0234">DNA repair</keyword>
<dbReference type="Gene3D" id="2.30.29.210">
    <property type="entry name" value="FACT complex subunit Spt16p/Cdc68p"/>
    <property type="match status" value="1"/>
</dbReference>
<name>A0A1Q3DYL0_LENED</name>
<keyword evidence="5 11" id="KW-0805">Transcription regulation</keyword>
<keyword evidence="3 11" id="KW-0235">DNA replication</keyword>
<protein>
    <recommendedName>
        <fullName evidence="11">FACT complex subunit</fullName>
    </recommendedName>
</protein>
<dbReference type="Pfam" id="PF00557">
    <property type="entry name" value="Peptidase_M24"/>
    <property type="match status" value="1"/>
</dbReference>
<feature type="region of interest" description="Disordered" evidence="13">
    <location>
        <begin position="1063"/>
        <end position="1175"/>
    </location>
</feature>
<keyword evidence="18" id="KW-1185">Reference proteome</keyword>
<organism evidence="17 18">
    <name type="scientific">Lentinula edodes</name>
    <name type="common">Shiitake mushroom</name>
    <name type="synonym">Lentinus edodes</name>
    <dbReference type="NCBI Taxonomy" id="5353"/>
    <lineage>
        <taxon>Eukaryota</taxon>
        <taxon>Fungi</taxon>
        <taxon>Dikarya</taxon>
        <taxon>Basidiomycota</taxon>
        <taxon>Agaricomycotina</taxon>
        <taxon>Agaricomycetes</taxon>
        <taxon>Agaricomycetidae</taxon>
        <taxon>Agaricales</taxon>
        <taxon>Marasmiineae</taxon>
        <taxon>Omphalotaceae</taxon>
        <taxon>Lentinula</taxon>
    </lineage>
</organism>
<dbReference type="SUPFAM" id="SSF55920">
    <property type="entry name" value="Creatinase/aminopeptidase"/>
    <property type="match status" value="1"/>
</dbReference>
<dbReference type="Pfam" id="PF08644">
    <property type="entry name" value="SPT16"/>
    <property type="match status" value="1"/>
</dbReference>
<comment type="subunit">
    <text evidence="11">Component of the FACT complex.</text>
</comment>
<comment type="function">
    <text evidence="10 11">Component of the FACT complex, a general chromatin factor that acts to reorganize nucleosomes. The FACT complex is involved in multiple processes that require DNA as a template such as mRNA elongation, DNA replication and DNA repair. During transcription elongation the FACT complex acts as a histone chaperone that both destabilizes and restores nucleosomal structure. It facilitates the passage of RNA polymerase II and transcription by promoting the dissociation of one histone H2A-H2B dimer from the nucleosome, then subsequently promotes the reestablishment of the nucleosome following the passage of RNA polymerase II.</text>
</comment>
<feature type="compositionally biased region" description="Basic and acidic residues" evidence="13">
    <location>
        <begin position="563"/>
        <end position="572"/>
    </location>
</feature>
<dbReference type="Gene3D" id="2.30.29.30">
    <property type="entry name" value="Pleckstrin-homology domain (PH domain)/Phosphotyrosine-binding domain (PTB)"/>
    <property type="match status" value="1"/>
</dbReference>
<evidence type="ECO:0000259" key="16">
    <source>
        <dbReference type="SMART" id="SM01287"/>
    </source>
</evidence>
<dbReference type="GO" id="GO:0006260">
    <property type="term" value="P:DNA replication"/>
    <property type="evidence" value="ECO:0007669"/>
    <property type="project" value="UniProtKB-KW"/>
</dbReference>
<dbReference type="FunFam" id="2.30.29.150:FF:000002">
    <property type="entry name" value="FACT complex subunit SPT16"/>
    <property type="match status" value="1"/>
</dbReference>
<dbReference type="InterPro" id="IPR036005">
    <property type="entry name" value="Creatinase/aminopeptidase-like"/>
</dbReference>
<feature type="compositionally biased region" description="Basic residues" evidence="13">
    <location>
        <begin position="1157"/>
        <end position="1175"/>
    </location>
</feature>
<evidence type="ECO:0000256" key="7">
    <source>
        <dbReference type="ARBA" id="ARBA00023163"/>
    </source>
</evidence>
<dbReference type="InterPro" id="IPR029148">
    <property type="entry name" value="FACT-SPT16_Nlobe"/>
</dbReference>
<reference evidence="17 18" key="1">
    <citation type="submission" date="2016-08" db="EMBL/GenBank/DDBJ databases">
        <authorList>
            <consortium name="Lentinula edodes genome sequencing consortium"/>
            <person name="Sakamoto Y."/>
            <person name="Nakade K."/>
            <person name="Sato S."/>
            <person name="Yoshida Y."/>
            <person name="Miyazaki K."/>
            <person name="Natsume S."/>
            <person name="Konno N."/>
        </authorList>
    </citation>
    <scope>NUCLEOTIDE SEQUENCE [LARGE SCALE GENOMIC DNA]</scope>
    <source>
        <strain evidence="17 18">NBRC 111202</strain>
    </source>
</reference>
<dbReference type="FunFam" id="2.30.29.30:FF:000017">
    <property type="entry name" value="FACT complex subunit SPT16"/>
    <property type="match status" value="1"/>
</dbReference>
<dbReference type="GO" id="GO:0006368">
    <property type="term" value="P:transcription elongation by RNA polymerase II"/>
    <property type="evidence" value="ECO:0007669"/>
    <property type="project" value="TreeGrafter"/>
</dbReference>
<dbReference type="InterPro" id="IPR048969">
    <property type="entry name" value="FACT_SPT16_C"/>
</dbReference>
<evidence type="ECO:0000259" key="14">
    <source>
        <dbReference type="SMART" id="SM01285"/>
    </source>
</evidence>
<evidence type="ECO:0000256" key="3">
    <source>
        <dbReference type="ARBA" id="ARBA00022705"/>
    </source>
</evidence>
<dbReference type="InterPro" id="IPR040258">
    <property type="entry name" value="Spt16"/>
</dbReference>
<dbReference type="FunFam" id="2.30.29.210:FF:000001">
    <property type="entry name" value="FACT complex subunit spt16"/>
    <property type="match status" value="1"/>
</dbReference>
<feature type="region of interest" description="Disordered" evidence="13">
    <location>
        <begin position="558"/>
        <end position="581"/>
    </location>
</feature>
<dbReference type="Proteomes" id="UP000188533">
    <property type="component" value="Unassembled WGS sequence"/>
</dbReference>
<feature type="compositionally biased region" description="Basic and acidic residues" evidence="13">
    <location>
        <begin position="1127"/>
        <end position="1148"/>
    </location>
</feature>
<evidence type="ECO:0000259" key="15">
    <source>
        <dbReference type="SMART" id="SM01286"/>
    </source>
</evidence>
<dbReference type="FunFam" id="3.90.230.10:FF:000005">
    <property type="entry name" value="FACT complex subunit spt16"/>
    <property type="match status" value="1"/>
</dbReference>
<dbReference type="STRING" id="5353.A0A1Q3DYL0"/>
<dbReference type="Pfam" id="PF14826">
    <property type="entry name" value="FACT-Spt16_Nlob"/>
    <property type="match status" value="1"/>
</dbReference>
<feature type="domain" description="FACT complex subunit SPT16 middle" evidence="15">
    <location>
        <begin position="666"/>
        <end position="816"/>
    </location>
</feature>
<reference evidence="17 18" key="2">
    <citation type="submission" date="2017-02" db="EMBL/GenBank/DDBJ databases">
        <title>A genome survey and senescence transcriptome analysis in Lentinula edodes.</title>
        <authorList>
            <person name="Sakamoto Y."/>
            <person name="Nakade K."/>
            <person name="Sato S."/>
            <person name="Yoshida Y."/>
            <person name="Miyazaki K."/>
            <person name="Natsume S."/>
            <person name="Konno N."/>
        </authorList>
    </citation>
    <scope>NUCLEOTIDE SEQUENCE [LARGE SCALE GENOMIC DNA]</scope>
    <source>
        <strain evidence="17 18">NBRC 111202</strain>
    </source>
</reference>
<evidence type="ECO:0000256" key="12">
    <source>
        <dbReference type="SAM" id="Coils"/>
    </source>
</evidence>
<feature type="compositionally biased region" description="Acidic residues" evidence="13">
    <location>
        <begin position="1070"/>
        <end position="1093"/>
    </location>
</feature>
<accession>A0A1Q3DYL0</accession>
<evidence type="ECO:0000256" key="4">
    <source>
        <dbReference type="ARBA" id="ARBA00022763"/>
    </source>
</evidence>
<comment type="subcellular location">
    <subcellularLocation>
        <location evidence="11">Nucleus</location>
    </subcellularLocation>
    <subcellularLocation>
        <location evidence="11">Chromosome</location>
    </subcellularLocation>
</comment>
<feature type="domain" description="FACT complex subunit SPT16 N-terminal lobe" evidence="14">
    <location>
        <begin position="114"/>
        <end position="278"/>
    </location>
</feature>
<dbReference type="SMART" id="SM01287">
    <property type="entry name" value="Rtt106"/>
    <property type="match status" value="1"/>
</dbReference>
<dbReference type="InterPro" id="IPR013719">
    <property type="entry name" value="RTT106/SPT16-like_middle_dom"/>
</dbReference>
<feature type="coiled-coil region" evidence="12">
    <location>
        <begin position="745"/>
        <end position="772"/>
    </location>
</feature>
<dbReference type="GO" id="GO:0031491">
    <property type="term" value="F:nucleosome binding"/>
    <property type="evidence" value="ECO:0007669"/>
    <property type="project" value="TreeGrafter"/>
</dbReference>
<dbReference type="EMBL" id="BDGU01000022">
    <property type="protein sequence ID" value="GAW00082.1"/>
    <property type="molecule type" value="Genomic_DNA"/>
</dbReference>
<evidence type="ECO:0000256" key="8">
    <source>
        <dbReference type="ARBA" id="ARBA00023204"/>
    </source>
</evidence>
<feature type="compositionally biased region" description="Low complexity" evidence="13">
    <location>
        <begin position="1094"/>
        <end position="1113"/>
    </location>
</feature>
<dbReference type="SMART" id="SM01285">
    <property type="entry name" value="FACT-Spt16_Nlob"/>
    <property type="match status" value="1"/>
</dbReference>
<feature type="domain" description="Histone chaperone RTT106/FACT complex subunit SPT16-like middle" evidence="16">
    <location>
        <begin position="941"/>
        <end position="1031"/>
    </location>
</feature>
<dbReference type="SMART" id="SM01286">
    <property type="entry name" value="SPT16"/>
    <property type="match status" value="1"/>
</dbReference>
<dbReference type="InterPro" id="IPR029149">
    <property type="entry name" value="Creatin/AminoP/Spt16_N"/>
</dbReference>
<evidence type="ECO:0000313" key="17">
    <source>
        <dbReference type="EMBL" id="GAW00082.1"/>
    </source>
</evidence>
<evidence type="ECO:0000256" key="9">
    <source>
        <dbReference type="ARBA" id="ARBA00023242"/>
    </source>
</evidence>
<comment type="similarity">
    <text evidence="1 11">Belongs to the peptidase M24 family. SPT16 subfamily.</text>
</comment>
<dbReference type="Pfam" id="PF21091">
    <property type="entry name" value="SPT16_C"/>
    <property type="match status" value="1"/>
</dbReference>
<evidence type="ECO:0000256" key="11">
    <source>
        <dbReference type="RuleBase" id="RU367052"/>
    </source>
</evidence>
<dbReference type="InterPro" id="IPR056595">
    <property type="entry name" value="Fact-SPT16_PH"/>
</dbReference>
<evidence type="ECO:0000256" key="1">
    <source>
        <dbReference type="ARBA" id="ARBA00010779"/>
    </source>
</evidence>
<dbReference type="InterPro" id="IPR013953">
    <property type="entry name" value="FACT_SPT16_M"/>
</dbReference>
<evidence type="ECO:0000256" key="5">
    <source>
        <dbReference type="ARBA" id="ARBA00023015"/>
    </source>
</evidence>
<dbReference type="InterPro" id="IPR000994">
    <property type="entry name" value="Pept_M24"/>
</dbReference>
<dbReference type="Pfam" id="PF24824">
    <property type="entry name" value="PH_SPT16"/>
    <property type="match status" value="1"/>
</dbReference>
<dbReference type="PANTHER" id="PTHR13980:SF15">
    <property type="entry name" value="FACT COMPLEX SUBUNIT SPT16"/>
    <property type="match status" value="1"/>
</dbReference>
<dbReference type="Gene3D" id="3.40.350.10">
    <property type="entry name" value="Creatinase/prolidase N-terminal domain"/>
    <property type="match status" value="1"/>
</dbReference>
<evidence type="ECO:0000256" key="6">
    <source>
        <dbReference type="ARBA" id="ARBA00023054"/>
    </source>
</evidence>
<sequence>MRRRCGNHDLWLDNQCEEMNLFDEEERETMLKTCQRLMAKPRLKQLGLTYLEFEETRIRESGIAKEWRVFGSHHPDTPVVHFNTEQRKLEKLILGFQLIRKYSLHILRHIKHSTKRGKFHSRVDRIYSGWGSANQNEDYTSVADADALLLLAGDPAGEDEPMKKGTCFQQWLLGYEFPSTFLLFTKKKLCILCSASKAKILSQIEGSSGSIQVEIFHQAKAKDPPNDALPKFFEIYTSKKRVGILSKETHVGKLVSEWNKLVSEASSKPELVDMSVAVSAFMAQKDQEELKTIQIASSLTSTLLKHHVGPRLETILDKESKISHEMLAAQIEGRLGSGEGSNAKGPDMKVWNKGKGLEKIDWQLVEFAYSPIIISRSTKTGYDLRYTAESTEDNIAHKGVLLVAFGMRYKSYCANVGRTYIVDPTPEQEAQYSLLLSLQAELLKFITDGVAARDVYQYALSFVKEKNPEYEKNFVKNLGFGTGVEFRDSTYLLSPKNGHILRENMTLNVGLGFSDLLDKDGSKYALHIVDTIKVGKNESSLLTEGMKSTKDFLFFLTPESEDEKPKKPERKAPVQPRANGTPAKYAVAGKMLRNNRRAAQDEVHQTAAARLAEHQRELHEKLQAEGLAKYSEGGGEKGGKEGKGWKKFQSYRGEGALPPEVDRLRILVDRKALSVILPIHGFAVPFHINTIKNAVKSDEGEFTYLRINFQTPGQVAGKKEDTPFEDPDATFVRSISYRTTDGHRFDSINKQINELKRDVNKREAQKKEMADVVEQDSLIELKGRRPVKMPEAFIRPAPDGKRLPGEVEIHQNGVRYQSPMGQKVDVLFSNIKHLFFQPCDHELLVIVHMHLRSPIIVGKKKTFDVQFFREATDVQFDETGNRKRKHRYGDEDEIEMEQTERKRRQILNKEIKAFAEKIAEAASASIGEPLELDIPFRELSFEGVPFRTSVRLQPTTDCLIHLTDPPFLVVTLSEIEIASLERVQYSLKQFDLCLIFKDFTKPPLHINSIQSSSMDDVKNWLDSVDIAMAEGPVNLNWGPIMKHINESPYEFFQGGGWSFLSGTTGGAESDLSDAQDSESEFEAESDSFEESASSDDGSHFSDASGSESGSDFGEGSDSDAGDDWDELERKAAKSDQKRADIKKSRGSDDDSDDDRTKKKKAAPKANGKKPVKSKR</sequence>
<evidence type="ECO:0000256" key="13">
    <source>
        <dbReference type="SAM" id="MobiDB-lite"/>
    </source>
</evidence>
<dbReference type="InterPro" id="IPR011993">
    <property type="entry name" value="PH-like_dom_sf"/>
</dbReference>